<dbReference type="RefSeq" id="XP_060323067.1">
    <property type="nucleotide sequence ID" value="XM_060480439.1"/>
</dbReference>
<reference evidence="2" key="1">
    <citation type="submission" date="2023-06" db="EMBL/GenBank/DDBJ databases">
        <authorList>
            <consortium name="Lawrence Berkeley National Laboratory"/>
            <person name="Ahrendt S."/>
            <person name="Sahu N."/>
            <person name="Indic B."/>
            <person name="Wong-Bajracharya J."/>
            <person name="Merenyi Z."/>
            <person name="Ke H.-M."/>
            <person name="Monk M."/>
            <person name="Kocsube S."/>
            <person name="Drula E."/>
            <person name="Lipzen A."/>
            <person name="Balint B."/>
            <person name="Henrissat B."/>
            <person name="Andreopoulos B."/>
            <person name="Martin F.M."/>
            <person name="Harder C.B."/>
            <person name="Rigling D."/>
            <person name="Ford K.L."/>
            <person name="Foster G.D."/>
            <person name="Pangilinan J."/>
            <person name="Papanicolaou A."/>
            <person name="Barry K."/>
            <person name="LaButti K."/>
            <person name="Viragh M."/>
            <person name="Koriabine M."/>
            <person name="Yan M."/>
            <person name="Riley R."/>
            <person name="Champramary S."/>
            <person name="Plett K.L."/>
            <person name="Tsai I.J."/>
            <person name="Slot J."/>
            <person name="Sipos G."/>
            <person name="Plett J."/>
            <person name="Nagy L.G."/>
            <person name="Grigoriev I.V."/>
        </authorList>
    </citation>
    <scope>NUCLEOTIDE SEQUENCE</scope>
    <source>
        <strain evidence="2">CCBAS 213</strain>
    </source>
</reference>
<evidence type="ECO:0000313" key="2">
    <source>
        <dbReference type="EMBL" id="KAK0438873.1"/>
    </source>
</evidence>
<dbReference type="Proteomes" id="UP001175211">
    <property type="component" value="Unassembled WGS sequence"/>
</dbReference>
<dbReference type="GeneID" id="85363987"/>
<accession>A0AA39MM16</accession>
<keyword evidence="3" id="KW-1185">Reference proteome</keyword>
<evidence type="ECO:0000313" key="3">
    <source>
        <dbReference type="Proteomes" id="UP001175211"/>
    </source>
</evidence>
<dbReference type="EMBL" id="JAUEPS010000092">
    <property type="protein sequence ID" value="KAK0438873.1"/>
    <property type="molecule type" value="Genomic_DNA"/>
</dbReference>
<organism evidence="2 3">
    <name type="scientific">Armillaria tabescens</name>
    <name type="common">Ringless honey mushroom</name>
    <name type="synonym">Agaricus tabescens</name>
    <dbReference type="NCBI Taxonomy" id="1929756"/>
    <lineage>
        <taxon>Eukaryota</taxon>
        <taxon>Fungi</taxon>
        <taxon>Dikarya</taxon>
        <taxon>Basidiomycota</taxon>
        <taxon>Agaricomycotina</taxon>
        <taxon>Agaricomycetes</taxon>
        <taxon>Agaricomycetidae</taxon>
        <taxon>Agaricales</taxon>
        <taxon>Marasmiineae</taxon>
        <taxon>Physalacriaceae</taxon>
        <taxon>Desarmillaria</taxon>
    </lineage>
</organism>
<comment type="caution">
    <text evidence="2">The sequence shown here is derived from an EMBL/GenBank/DDBJ whole genome shotgun (WGS) entry which is preliminary data.</text>
</comment>
<protein>
    <submittedName>
        <fullName evidence="2">Uncharacterized protein</fullName>
    </submittedName>
</protein>
<proteinExistence type="predicted"/>
<name>A0AA39MM16_ARMTA</name>
<gene>
    <name evidence="2" type="ORF">EV420DRAFT_1753097</name>
</gene>
<evidence type="ECO:0000256" key="1">
    <source>
        <dbReference type="SAM" id="MobiDB-lite"/>
    </source>
</evidence>
<sequence>MNTSLSSHPRPVLRLYDAEFSASLPPSTLTIAFVSPSYPSTGIEGGLLHRTAGMSDVVVGPTLPIRRQKSKHLAGRRSVGGSTDKSLQNKKPVVERRSDRLWFVFGLAVQREDGELDGWWDRLGKYISAVQIKRTEEARDEKEMRKDISRSVGDGSINRLGNVPKETASQRDTLAAVLVASRRRRRRGMKKKREKISLVVLVTPTSSDASMETANERVFLEAVGIRLLNGLFLDDMSRLPRGTPAYRMPNSVNLLLKIDSLTRRLCEPSPSIVQVERLPPLEVQIKDSRAKESNKTLTGDERLFACASSIEQRQGDKECWWSIEVLCTQVDAYPRMMVVDEKEF</sequence>
<dbReference type="AlphaFoldDB" id="A0AA39MM16"/>
<feature type="region of interest" description="Disordered" evidence="1">
    <location>
        <begin position="67"/>
        <end position="91"/>
    </location>
</feature>